<dbReference type="InterPro" id="IPR003661">
    <property type="entry name" value="HisK_dim/P_dom"/>
</dbReference>
<dbReference type="Gene3D" id="3.30.450.20">
    <property type="entry name" value="PAS domain"/>
    <property type="match status" value="2"/>
</dbReference>
<dbReference type="InterPro" id="IPR005467">
    <property type="entry name" value="His_kinase_dom"/>
</dbReference>
<sequence length="580" mass="65339">MTAISKSLMHVQNFIDQLSDAVILVASNDEIAAVNKHFLDLTEQTEFSAGGKHIDKVLLRHANGSEGTLLAVKGLINVKMSVGFLPIHEDFYRYYIVKEQPAVVHSCQEPLMKTLMNIVPDFIGIKDGDGRFVFANEFVGELFELPGFDFTGKTDADLAEIIPNYRDVFQYCIETDEQVWQAKEIVRCEEYVPARDGRTRFFDVYKVPVFHPDGSRKNLLVFGREITEKIESRMLLEESEARYRLLAENAMDMITTHKVDGTFTYVSPASYALLGKKPEDILGDTGYGMLHPDDEEISRKAHDELIQGPCTKTIPFRLQHKDGQYIWLETSCKSITDDTGKVVEIIGVTRDISERKKSEDLLRQSDKLSIVGQMAASVAHEIRNPLTSLKGFVQLLQESEQLDASNYYNIMDKELNRIDQIMGQLLLLAKPQVRTYKKVCLKEIVEFVKSLLQPEAIVQNVQFNTEMTESLPLIYAEENELKQVLINVLKNAIDSMANGGEITIRGEVIDGNIHVSVKDQGCGIPAERIQKMCEPFYTTKEKGTGLGLMVSSKIMKEHKGKLHFSSIEGKGTTVSMILPL</sequence>
<accession>A0A168CQ46</accession>
<evidence type="ECO:0000259" key="10">
    <source>
        <dbReference type="PROSITE" id="PS50109"/>
    </source>
</evidence>
<dbReference type="PROSITE" id="PS50112">
    <property type="entry name" value="PAS"/>
    <property type="match status" value="1"/>
</dbReference>
<keyword evidence="14" id="KW-1185">Reference proteome</keyword>
<dbReference type="PANTHER" id="PTHR43065:SF34">
    <property type="entry name" value="SPORULATION KINASE A"/>
    <property type="match status" value="1"/>
</dbReference>
<dbReference type="InterPro" id="IPR004358">
    <property type="entry name" value="Sig_transdc_His_kin-like_C"/>
</dbReference>
<dbReference type="PROSITE" id="PS50109">
    <property type="entry name" value="HIS_KIN"/>
    <property type="match status" value="1"/>
</dbReference>
<evidence type="ECO:0000256" key="2">
    <source>
        <dbReference type="ARBA" id="ARBA00012438"/>
    </source>
</evidence>
<organism evidence="13 14">
    <name type="scientific">Fictibacillus phosphorivorans</name>
    <dbReference type="NCBI Taxonomy" id="1221500"/>
    <lineage>
        <taxon>Bacteria</taxon>
        <taxon>Bacillati</taxon>
        <taxon>Bacillota</taxon>
        <taxon>Bacilli</taxon>
        <taxon>Bacillales</taxon>
        <taxon>Fictibacillaceae</taxon>
        <taxon>Fictibacillus</taxon>
    </lineage>
</organism>
<dbReference type="SUPFAM" id="SSF47384">
    <property type="entry name" value="Homodimeric domain of signal transducing histidine kinase"/>
    <property type="match status" value="1"/>
</dbReference>
<dbReference type="CDD" id="cd00075">
    <property type="entry name" value="HATPase"/>
    <property type="match status" value="1"/>
</dbReference>
<evidence type="ECO:0000256" key="4">
    <source>
        <dbReference type="ARBA" id="ARBA00022679"/>
    </source>
</evidence>
<dbReference type="EC" id="2.7.13.3" evidence="2"/>
<dbReference type="InterPro" id="IPR013656">
    <property type="entry name" value="PAS_4"/>
</dbReference>
<dbReference type="InterPro" id="IPR001610">
    <property type="entry name" value="PAC"/>
</dbReference>
<dbReference type="Gene3D" id="3.30.565.10">
    <property type="entry name" value="Histidine kinase-like ATPase, C-terminal domain"/>
    <property type="match status" value="1"/>
</dbReference>
<dbReference type="GO" id="GO:0005524">
    <property type="term" value="F:ATP binding"/>
    <property type="evidence" value="ECO:0007669"/>
    <property type="project" value="UniProtKB-KW"/>
</dbReference>
<feature type="domain" description="PAC" evidence="12">
    <location>
        <begin position="186"/>
        <end position="238"/>
    </location>
</feature>
<dbReference type="NCBIfam" id="TIGR00229">
    <property type="entry name" value="sensory_box"/>
    <property type="match status" value="2"/>
</dbReference>
<protein>
    <recommendedName>
        <fullName evidence="2">histidine kinase</fullName>
        <ecNumber evidence="2">2.7.13.3</ecNumber>
    </recommendedName>
</protein>
<dbReference type="EMBL" id="LRFC01000038">
    <property type="protein sequence ID" value="KZE63856.1"/>
    <property type="molecule type" value="Genomic_DNA"/>
</dbReference>
<evidence type="ECO:0000256" key="7">
    <source>
        <dbReference type="ARBA" id="ARBA00022840"/>
    </source>
</evidence>
<keyword evidence="6" id="KW-0418">Kinase</keyword>
<dbReference type="PRINTS" id="PR00344">
    <property type="entry name" value="BCTRLSENSOR"/>
</dbReference>
<evidence type="ECO:0000256" key="8">
    <source>
        <dbReference type="ARBA" id="ARBA00022969"/>
    </source>
</evidence>
<dbReference type="FunFam" id="1.10.287.130:FF:000040">
    <property type="entry name" value="PAS domain-containing sensor histidine kinase"/>
    <property type="match status" value="1"/>
</dbReference>
<dbReference type="GO" id="GO:0000155">
    <property type="term" value="F:phosphorelay sensor kinase activity"/>
    <property type="evidence" value="ECO:0007669"/>
    <property type="project" value="InterPro"/>
</dbReference>
<dbReference type="Pfam" id="PF08448">
    <property type="entry name" value="PAS_4"/>
    <property type="match status" value="1"/>
</dbReference>
<dbReference type="SMART" id="SM00086">
    <property type="entry name" value="PAC"/>
    <property type="match status" value="1"/>
</dbReference>
<evidence type="ECO:0000256" key="1">
    <source>
        <dbReference type="ARBA" id="ARBA00000085"/>
    </source>
</evidence>
<dbReference type="CDD" id="cd00130">
    <property type="entry name" value="PAS"/>
    <property type="match status" value="2"/>
</dbReference>
<comment type="catalytic activity">
    <reaction evidence="1">
        <text>ATP + protein L-histidine = ADP + protein N-phospho-L-histidine.</text>
        <dbReference type="EC" id="2.7.13.3"/>
    </reaction>
</comment>
<dbReference type="InterPro" id="IPR013655">
    <property type="entry name" value="PAS_fold_3"/>
</dbReference>
<reference evidence="14" key="1">
    <citation type="submission" date="2016-01" db="EMBL/GenBank/DDBJ databases">
        <title>Draft genome of Chromobacterium sp. F49.</title>
        <authorList>
            <person name="Hong K.W."/>
        </authorList>
    </citation>
    <scope>NUCLEOTIDE SEQUENCE [LARGE SCALE GENOMIC DNA]</scope>
    <source>
        <strain evidence="14">P7IIIA</strain>
    </source>
</reference>
<keyword evidence="8" id="KW-0749">Sporulation</keyword>
<dbReference type="SMART" id="SM00091">
    <property type="entry name" value="PAS"/>
    <property type="match status" value="3"/>
</dbReference>
<dbReference type="Pfam" id="PF08447">
    <property type="entry name" value="PAS_3"/>
    <property type="match status" value="1"/>
</dbReference>
<evidence type="ECO:0000256" key="3">
    <source>
        <dbReference type="ARBA" id="ARBA00022553"/>
    </source>
</evidence>
<dbReference type="InterPro" id="IPR003594">
    <property type="entry name" value="HATPase_dom"/>
</dbReference>
<dbReference type="Pfam" id="PF02518">
    <property type="entry name" value="HATPase_c"/>
    <property type="match status" value="1"/>
</dbReference>
<dbReference type="Gene3D" id="1.10.287.130">
    <property type="match status" value="1"/>
</dbReference>
<dbReference type="InterPro" id="IPR036890">
    <property type="entry name" value="HATPase_C_sf"/>
</dbReference>
<name>A0A168CQ46_9BACL</name>
<keyword evidence="4" id="KW-0808">Transferase</keyword>
<evidence type="ECO:0000256" key="9">
    <source>
        <dbReference type="ARBA" id="ARBA00023012"/>
    </source>
</evidence>
<feature type="domain" description="PAC" evidence="12">
    <location>
        <begin position="312"/>
        <end position="364"/>
    </location>
</feature>
<dbReference type="InterPro" id="IPR000014">
    <property type="entry name" value="PAS"/>
</dbReference>
<dbReference type="CDD" id="cd00082">
    <property type="entry name" value="HisKA"/>
    <property type="match status" value="1"/>
</dbReference>
<evidence type="ECO:0000313" key="14">
    <source>
        <dbReference type="Proteomes" id="UP000076567"/>
    </source>
</evidence>
<keyword evidence="7" id="KW-0067">ATP-binding</keyword>
<comment type="caution">
    <text evidence="13">The sequence shown here is derived from an EMBL/GenBank/DDBJ whole genome shotgun (WGS) entry which is preliminary data.</text>
</comment>
<dbReference type="GO" id="GO:0030435">
    <property type="term" value="P:sporulation resulting in formation of a cellular spore"/>
    <property type="evidence" value="ECO:0007669"/>
    <property type="project" value="UniProtKB-KW"/>
</dbReference>
<dbReference type="Pfam" id="PF00512">
    <property type="entry name" value="HisKA"/>
    <property type="match status" value="1"/>
</dbReference>
<proteinExistence type="predicted"/>
<dbReference type="SUPFAM" id="SSF55785">
    <property type="entry name" value="PYP-like sensor domain (PAS domain)"/>
    <property type="match status" value="2"/>
</dbReference>
<dbReference type="PANTHER" id="PTHR43065">
    <property type="entry name" value="SENSOR HISTIDINE KINASE"/>
    <property type="match status" value="1"/>
</dbReference>
<keyword evidence="3" id="KW-0597">Phosphoprotein</keyword>
<gene>
    <name evidence="13" type="ORF">AWM68_12125</name>
</gene>
<feature type="domain" description="Histidine kinase" evidence="10">
    <location>
        <begin position="377"/>
        <end position="580"/>
    </location>
</feature>
<dbReference type="Proteomes" id="UP000076567">
    <property type="component" value="Unassembled WGS sequence"/>
</dbReference>
<dbReference type="InterPro" id="IPR036097">
    <property type="entry name" value="HisK_dim/P_sf"/>
</dbReference>
<keyword evidence="5" id="KW-0547">Nucleotide-binding</keyword>
<dbReference type="SMART" id="SM00388">
    <property type="entry name" value="HisKA"/>
    <property type="match status" value="1"/>
</dbReference>
<evidence type="ECO:0000259" key="12">
    <source>
        <dbReference type="PROSITE" id="PS50113"/>
    </source>
</evidence>
<dbReference type="InterPro" id="IPR035965">
    <property type="entry name" value="PAS-like_dom_sf"/>
</dbReference>
<dbReference type="InterPro" id="IPR000700">
    <property type="entry name" value="PAS-assoc_C"/>
</dbReference>
<dbReference type="PROSITE" id="PS50113">
    <property type="entry name" value="PAC"/>
    <property type="match status" value="2"/>
</dbReference>
<evidence type="ECO:0000256" key="6">
    <source>
        <dbReference type="ARBA" id="ARBA00022777"/>
    </source>
</evidence>
<evidence type="ECO:0000313" key="13">
    <source>
        <dbReference type="EMBL" id="KZE63856.1"/>
    </source>
</evidence>
<evidence type="ECO:0000256" key="5">
    <source>
        <dbReference type="ARBA" id="ARBA00022741"/>
    </source>
</evidence>
<keyword evidence="9" id="KW-0902">Two-component regulatory system</keyword>
<dbReference type="SMART" id="SM00387">
    <property type="entry name" value="HATPase_c"/>
    <property type="match status" value="1"/>
</dbReference>
<dbReference type="AlphaFoldDB" id="A0A168CQ46"/>
<evidence type="ECO:0000259" key="11">
    <source>
        <dbReference type="PROSITE" id="PS50112"/>
    </source>
</evidence>
<dbReference type="SUPFAM" id="SSF55874">
    <property type="entry name" value="ATPase domain of HSP90 chaperone/DNA topoisomerase II/histidine kinase"/>
    <property type="match status" value="1"/>
</dbReference>
<feature type="domain" description="PAS" evidence="11">
    <location>
        <begin position="239"/>
        <end position="309"/>
    </location>
</feature>